<gene>
    <name evidence="4" type="primary">arfB</name>
    <name evidence="4" type="ORF">H9642_10535</name>
</gene>
<proteinExistence type="inferred from homology"/>
<dbReference type="Gene3D" id="3.30.160.20">
    <property type="match status" value="1"/>
</dbReference>
<keyword evidence="4" id="KW-0378">Hydrolase</keyword>
<evidence type="ECO:0000313" key="5">
    <source>
        <dbReference type="Proteomes" id="UP000611945"/>
    </source>
</evidence>
<feature type="region of interest" description="Disordered" evidence="2">
    <location>
        <begin position="101"/>
        <end position="137"/>
    </location>
</feature>
<evidence type="ECO:0000256" key="2">
    <source>
        <dbReference type="SAM" id="MobiDB-lite"/>
    </source>
</evidence>
<accession>A0ABR8TPD2</accession>
<evidence type="ECO:0000259" key="3">
    <source>
        <dbReference type="Pfam" id="PF00472"/>
    </source>
</evidence>
<evidence type="ECO:0000256" key="1">
    <source>
        <dbReference type="ARBA" id="ARBA00010835"/>
    </source>
</evidence>
<dbReference type="InterPro" id="IPR045853">
    <property type="entry name" value="Pep_chain_release_fac_I_sf"/>
</dbReference>
<dbReference type="NCBIfam" id="NF006718">
    <property type="entry name" value="PRK09256.1"/>
    <property type="match status" value="1"/>
</dbReference>
<dbReference type="RefSeq" id="WP_251836396.1">
    <property type="nucleotide sequence ID" value="NZ_JACSQG010000004.1"/>
</dbReference>
<protein>
    <submittedName>
        <fullName evidence="4">Aminoacyl-tRNA hydrolase</fullName>
        <ecNumber evidence="4">3.1.1.29</ecNumber>
    </submittedName>
</protein>
<dbReference type="EC" id="3.1.1.29" evidence="4"/>
<comment type="caution">
    <text evidence="4">The sequence shown here is derived from an EMBL/GenBank/DDBJ whole genome shotgun (WGS) entry which is preliminary data.</text>
</comment>
<keyword evidence="5" id="KW-1185">Reference proteome</keyword>
<sequence length="137" mass="15179">MLHISNSVELPDSEIELTAIRAQGAGGQNVNKVSSALHLRFDIRASSLPAFYKERLLALRDSRITADGVIVIKAQQFRTQEQNRADALARLAELIRSATKVEKTRRPTKPTLGSKTRRLEGKSKRATIKAGRGKVDF</sequence>
<dbReference type="SUPFAM" id="SSF75620">
    <property type="entry name" value="Release factor"/>
    <property type="match status" value="1"/>
</dbReference>
<evidence type="ECO:0000313" key="4">
    <source>
        <dbReference type="EMBL" id="MBD7977626.1"/>
    </source>
</evidence>
<reference evidence="4 5" key="1">
    <citation type="submission" date="2020-08" db="EMBL/GenBank/DDBJ databases">
        <title>A Genomic Blueprint of the Chicken Gut Microbiome.</title>
        <authorList>
            <person name="Gilroy R."/>
            <person name="Ravi A."/>
            <person name="Getino M."/>
            <person name="Pursley I."/>
            <person name="Horton D.L."/>
            <person name="Alikhan N.-F."/>
            <person name="Baker D."/>
            <person name="Gharbi K."/>
            <person name="Hall N."/>
            <person name="Watson M."/>
            <person name="Adriaenssens E.M."/>
            <person name="Foster-Nyarko E."/>
            <person name="Jarju S."/>
            <person name="Secka A."/>
            <person name="Antonio M."/>
            <person name="Oren A."/>
            <person name="Chaudhuri R."/>
            <person name="La Ragione R.M."/>
            <person name="Hildebrand F."/>
            <person name="Pallen M.J."/>
        </authorList>
    </citation>
    <scope>NUCLEOTIDE SEQUENCE [LARGE SCALE GENOMIC DNA]</scope>
    <source>
        <strain evidence="4 5">Sa2CUA2</strain>
    </source>
</reference>
<organism evidence="4 5">
    <name type="scientific">Serpens gallinarum</name>
    <dbReference type="NCBI Taxonomy" id="2763075"/>
    <lineage>
        <taxon>Bacteria</taxon>
        <taxon>Pseudomonadati</taxon>
        <taxon>Pseudomonadota</taxon>
        <taxon>Gammaproteobacteria</taxon>
        <taxon>Pseudomonadales</taxon>
        <taxon>Pseudomonadaceae</taxon>
        <taxon>Pseudomonas</taxon>
    </lineage>
</organism>
<dbReference type="GO" id="GO:0004045">
    <property type="term" value="F:peptidyl-tRNA hydrolase activity"/>
    <property type="evidence" value="ECO:0007669"/>
    <property type="project" value="UniProtKB-EC"/>
</dbReference>
<dbReference type="EMBL" id="JACSQG010000004">
    <property type="protein sequence ID" value="MBD7977626.1"/>
    <property type="molecule type" value="Genomic_DNA"/>
</dbReference>
<dbReference type="Pfam" id="PF00472">
    <property type="entry name" value="RF-1"/>
    <property type="match status" value="1"/>
</dbReference>
<name>A0ABR8TPD2_9PSED</name>
<dbReference type="Proteomes" id="UP000611945">
    <property type="component" value="Unassembled WGS sequence"/>
</dbReference>
<dbReference type="PANTHER" id="PTHR47814">
    <property type="entry name" value="PEPTIDYL-TRNA HYDROLASE ARFB"/>
    <property type="match status" value="1"/>
</dbReference>
<feature type="domain" description="Prokaryotic-type class I peptide chain release factors" evidence="3">
    <location>
        <begin position="7"/>
        <end position="131"/>
    </location>
</feature>
<dbReference type="InterPro" id="IPR000352">
    <property type="entry name" value="Pep_chain_release_fac_I"/>
</dbReference>
<dbReference type="PANTHER" id="PTHR47814:SF1">
    <property type="entry name" value="PEPTIDYL-TRNA HYDROLASE ARFB"/>
    <property type="match status" value="1"/>
</dbReference>
<comment type="similarity">
    <text evidence="1">Belongs to the prokaryotic/mitochondrial release factor family.</text>
</comment>